<evidence type="ECO:0000256" key="11">
    <source>
        <dbReference type="ARBA" id="ARBA00039257"/>
    </source>
</evidence>
<evidence type="ECO:0000313" key="15">
    <source>
        <dbReference type="Proteomes" id="UP000219335"/>
    </source>
</evidence>
<dbReference type="InterPro" id="IPR002502">
    <property type="entry name" value="Amidase_domain"/>
</dbReference>
<dbReference type="SMART" id="SM00644">
    <property type="entry name" value="Ami_2"/>
    <property type="match status" value="1"/>
</dbReference>
<name>A0A286A3B3_9PROT</name>
<protein>
    <recommendedName>
        <fullName evidence="11">1,6-anhydro-N-acetylmuramyl-L-alanine amidase AmpD</fullName>
        <ecNumber evidence="5">3.5.1.28</ecNumber>
    </recommendedName>
    <alternativeName>
        <fullName evidence="12">N-acetylmuramoyl-L-alanine amidase</fullName>
    </alternativeName>
</protein>
<organism evidence="14 15">
    <name type="scientific">Nitrosomonas ureae</name>
    <dbReference type="NCBI Taxonomy" id="44577"/>
    <lineage>
        <taxon>Bacteria</taxon>
        <taxon>Pseudomonadati</taxon>
        <taxon>Pseudomonadota</taxon>
        <taxon>Betaproteobacteria</taxon>
        <taxon>Nitrosomonadales</taxon>
        <taxon>Nitrosomonadaceae</taxon>
        <taxon>Nitrosomonas</taxon>
    </lineage>
</organism>
<comment type="catalytic activity">
    <reaction evidence="1">
        <text>Hydrolyzes the link between N-acetylmuramoyl residues and L-amino acid residues in certain cell-wall glycopeptides.</text>
        <dbReference type="EC" id="3.5.1.28"/>
    </reaction>
</comment>
<evidence type="ECO:0000256" key="10">
    <source>
        <dbReference type="ARBA" id="ARBA00023316"/>
    </source>
</evidence>
<keyword evidence="6" id="KW-0963">Cytoplasm</keyword>
<dbReference type="GO" id="GO:0005737">
    <property type="term" value="C:cytoplasm"/>
    <property type="evidence" value="ECO:0007669"/>
    <property type="project" value="UniProtKB-SubCell"/>
</dbReference>
<dbReference type="PANTHER" id="PTHR30417:SF4">
    <property type="entry name" value="1,6-ANHYDRO-N-ACETYLMURAMYL-L-ALANINE AMIDASE AMPD"/>
    <property type="match status" value="1"/>
</dbReference>
<accession>A0A286A3B3</accession>
<evidence type="ECO:0000259" key="13">
    <source>
        <dbReference type="SMART" id="SM00644"/>
    </source>
</evidence>
<dbReference type="CDD" id="cd06583">
    <property type="entry name" value="PGRP"/>
    <property type="match status" value="1"/>
</dbReference>
<evidence type="ECO:0000256" key="5">
    <source>
        <dbReference type="ARBA" id="ARBA00011901"/>
    </source>
</evidence>
<dbReference type="Gene3D" id="3.40.80.10">
    <property type="entry name" value="Peptidoglycan recognition protein-like"/>
    <property type="match status" value="1"/>
</dbReference>
<feature type="domain" description="N-acetylmuramoyl-L-alanine amidase" evidence="13">
    <location>
        <begin position="29"/>
        <end position="177"/>
    </location>
</feature>
<evidence type="ECO:0000256" key="12">
    <source>
        <dbReference type="ARBA" id="ARBA00042615"/>
    </source>
</evidence>
<dbReference type="AlphaFoldDB" id="A0A286A3B3"/>
<evidence type="ECO:0000313" key="14">
    <source>
        <dbReference type="EMBL" id="SOD16396.1"/>
    </source>
</evidence>
<keyword evidence="7" id="KW-0479">Metal-binding</keyword>
<evidence type="ECO:0000256" key="3">
    <source>
        <dbReference type="ARBA" id="ARBA00004496"/>
    </source>
</evidence>
<dbReference type="GO" id="GO:0008745">
    <property type="term" value="F:N-acetylmuramoyl-L-alanine amidase activity"/>
    <property type="evidence" value="ECO:0007669"/>
    <property type="project" value="UniProtKB-EC"/>
</dbReference>
<evidence type="ECO:0000256" key="9">
    <source>
        <dbReference type="ARBA" id="ARBA00022833"/>
    </source>
</evidence>
<evidence type="ECO:0000256" key="8">
    <source>
        <dbReference type="ARBA" id="ARBA00022801"/>
    </source>
</evidence>
<evidence type="ECO:0000256" key="7">
    <source>
        <dbReference type="ARBA" id="ARBA00022723"/>
    </source>
</evidence>
<dbReference type="GO" id="GO:0009253">
    <property type="term" value="P:peptidoglycan catabolic process"/>
    <property type="evidence" value="ECO:0007669"/>
    <property type="project" value="InterPro"/>
</dbReference>
<gene>
    <name evidence="14" type="ORF">SAMN06297164_0470</name>
</gene>
<comment type="similarity">
    <text evidence="4">Belongs to the N-acetylmuramoyl-L-alanine amidase 2 family.</text>
</comment>
<dbReference type="GO" id="GO:0071555">
    <property type="term" value="P:cell wall organization"/>
    <property type="evidence" value="ECO:0007669"/>
    <property type="project" value="UniProtKB-KW"/>
</dbReference>
<dbReference type="Proteomes" id="UP000219335">
    <property type="component" value="Unassembled WGS sequence"/>
</dbReference>
<keyword evidence="8" id="KW-0378">Hydrolase</keyword>
<comment type="cofactor">
    <cofactor evidence="2">
        <name>Zn(2+)</name>
        <dbReference type="ChEBI" id="CHEBI:29105"/>
    </cofactor>
</comment>
<dbReference type="GO" id="GO:0009254">
    <property type="term" value="P:peptidoglycan turnover"/>
    <property type="evidence" value="ECO:0007669"/>
    <property type="project" value="TreeGrafter"/>
</dbReference>
<evidence type="ECO:0000256" key="4">
    <source>
        <dbReference type="ARBA" id="ARBA00007553"/>
    </source>
</evidence>
<dbReference type="EC" id="3.5.1.28" evidence="5"/>
<dbReference type="SUPFAM" id="SSF55846">
    <property type="entry name" value="N-acetylmuramoyl-L-alanine amidase-like"/>
    <property type="match status" value="1"/>
</dbReference>
<dbReference type="InterPro" id="IPR036505">
    <property type="entry name" value="Amidase/PGRP_sf"/>
</dbReference>
<dbReference type="GO" id="GO:0046872">
    <property type="term" value="F:metal ion binding"/>
    <property type="evidence" value="ECO:0007669"/>
    <property type="project" value="UniProtKB-KW"/>
</dbReference>
<dbReference type="NCBIfam" id="NF008758">
    <property type="entry name" value="PRK11789.1"/>
    <property type="match status" value="1"/>
</dbReference>
<evidence type="ECO:0000256" key="2">
    <source>
        <dbReference type="ARBA" id="ARBA00001947"/>
    </source>
</evidence>
<keyword evidence="10" id="KW-0961">Cell wall biogenesis/degradation</keyword>
<dbReference type="EMBL" id="OCMU01000001">
    <property type="protein sequence ID" value="SOD16396.1"/>
    <property type="molecule type" value="Genomic_DNA"/>
</dbReference>
<sequence>MQHHLIFNSFYRMQIDTSGLVHAVSFIASPNCDERPADAEINLLVIHNISLPPDEFGGTGVIELFTNQIDPQAHPYYQSLLGLKVSAHFFIRRDGMIIQFVPCTKRAWHAGISQWQGKERCNDFSLGIELEGSDLTPFADAQYASLSALTRCLCDHYPIRHIAGHSDIAPGRKTDPGPYFDWKKYASDLGEKKFFKAIQNFL</sequence>
<comment type="subcellular location">
    <subcellularLocation>
        <location evidence="3">Cytoplasm</location>
    </subcellularLocation>
</comment>
<dbReference type="Pfam" id="PF01510">
    <property type="entry name" value="Amidase_2"/>
    <property type="match status" value="1"/>
</dbReference>
<dbReference type="InterPro" id="IPR051206">
    <property type="entry name" value="NAMLAA_amidase_2"/>
</dbReference>
<keyword evidence="9" id="KW-0862">Zinc</keyword>
<evidence type="ECO:0000256" key="6">
    <source>
        <dbReference type="ARBA" id="ARBA00022490"/>
    </source>
</evidence>
<proteinExistence type="inferred from homology"/>
<reference evidence="14 15" key="1">
    <citation type="submission" date="2017-09" db="EMBL/GenBank/DDBJ databases">
        <authorList>
            <person name="Ehlers B."/>
            <person name="Leendertz F.H."/>
        </authorList>
    </citation>
    <scope>NUCLEOTIDE SEQUENCE [LARGE SCALE GENOMIC DNA]</scope>
    <source>
        <strain evidence="14 15">Nm42</strain>
    </source>
</reference>
<evidence type="ECO:0000256" key="1">
    <source>
        <dbReference type="ARBA" id="ARBA00001561"/>
    </source>
</evidence>
<dbReference type="PANTHER" id="PTHR30417">
    <property type="entry name" value="N-ACETYLMURAMOYL-L-ALANINE AMIDASE AMID"/>
    <property type="match status" value="1"/>
</dbReference>